<name>A0A292ZMU0_SPHSA</name>
<protein>
    <submittedName>
        <fullName evidence="1">3-oxoacyl-[acyl-carrier protein] reductase</fullName>
        <ecNumber evidence="1">1.1.1.100</ecNumber>
    </submittedName>
</protein>
<keyword evidence="1" id="KW-0560">Oxidoreductase</keyword>
<evidence type="ECO:0000313" key="2">
    <source>
        <dbReference type="Proteomes" id="UP000221538"/>
    </source>
</evidence>
<dbReference type="EMBL" id="BEWI01000032">
    <property type="protein sequence ID" value="GAY24165.1"/>
    <property type="molecule type" value="Genomic_DNA"/>
</dbReference>
<dbReference type="InterPro" id="IPR036291">
    <property type="entry name" value="NAD(P)-bd_dom_sf"/>
</dbReference>
<dbReference type="Gene3D" id="3.40.50.720">
    <property type="entry name" value="NAD(P)-binding Rossmann-like Domain"/>
    <property type="match status" value="1"/>
</dbReference>
<proteinExistence type="predicted"/>
<dbReference type="RefSeq" id="WP_255308994.1">
    <property type="nucleotide sequence ID" value="NZ_BEWI01000032.1"/>
</dbReference>
<accession>A0A292ZMU0</accession>
<gene>
    <name evidence="1" type="ORF">SFOMI_4745</name>
</gene>
<sequence>MPDARFVAADLSTAGGCAELAEAVKDRLGGVDIIVHMLGGSSSPAGGFSALSDDNGARNWTSTCCPPSGWTGNWCRTWCRGAMAWSSM</sequence>
<dbReference type="SUPFAM" id="SSF51735">
    <property type="entry name" value="NAD(P)-binding Rossmann-fold domains"/>
    <property type="match status" value="1"/>
</dbReference>
<reference evidence="1 2" key="1">
    <citation type="journal article" date="2013" name="Biodegradation">
        <title>Occurrence of 4-tert-butylphenol (4-t-BP) biodegradation in an aquatic sample caused by the presence of Spirodela polyrrhiza and isolation of a 4-t-BP-utilizing bacterium.</title>
        <authorList>
            <person name="Ogata Y."/>
            <person name="Toyama T."/>
            <person name="Yu N."/>
            <person name="Wang X."/>
            <person name="Sei K."/>
            <person name="Ike M."/>
        </authorList>
    </citation>
    <scope>NUCLEOTIDE SEQUENCE [LARGE SCALE GENOMIC DNA]</scope>
    <source>
        <strain evidence="1 2">OMI</strain>
    </source>
</reference>
<dbReference type="AlphaFoldDB" id="A0A292ZMU0"/>
<organism evidence="1 2">
    <name type="scientific">Sphingobium fuliginis (strain ATCC 27551)</name>
    <dbReference type="NCBI Taxonomy" id="336203"/>
    <lineage>
        <taxon>Bacteria</taxon>
        <taxon>Pseudomonadati</taxon>
        <taxon>Pseudomonadota</taxon>
        <taxon>Alphaproteobacteria</taxon>
        <taxon>Sphingomonadales</taxon>
        <taxon>Sphingomonadaceae</taxon>
        <taxon>Sphingobium</taxon>
    </lineage>
</organism>
<dbReference type="GO" id="GO:0004316">
    <property type="term" value="F:3-oxoacyl-[acyl-carrier-protein] reductase (NADPH) activity"/>
    <property type="evidence" value="ECO:0007669"/>
    <property type="project" value="UniProtKB-EC"/>
</dbReference>
<evidence type="ECO:0000313" key="1">
    <source>
        <dbReference type="EMBL" id="GAY24165.1"/>
    </source>
</evidence>
<reference evidence="1 2" key="2">
    <citation type="journal article" date="2013" name="Environ. Sci. Technol.">
        <title>The 4-tert-butylphenol-utilizing bacterium Sphingobium fuliginis OMI can degrade bisphenols via phenolic ring hydroxylation and meta-cleavage pathway.</title>
        <authorList>
            <person name="Ogata Y."/>
            <person name="Goda S."/>
            <person name="Toyama T."/>
            <person name="Sei K."/>
            <person name="Ike M."/>
        </authorList>
    </citation>
    <scope>NUCLEOTIDE SEQUENCE [LARGE SCALE GENOMIC DNA]</scope>
    <source>
        <strain evidence="1 2">OMI</strain>
    </source>
</reference>
<dbReference type="EC" id="1.1.1.100" evidence="1"/>
<comment type="caution">
    <text evidence="1">The sequence shown here is derived from an EMBL/GenBank/DDBJ whole genome shotgun (WGS) entry which is preliminary data.</text>
</comment>
<dbReference type="Proteomes" id="UP000221538">
    <property type="component" value="Unassembled WGS sequence"/>
</dbReference>